<dbReference type="InterPro" id="IPR043128">
    <property type="entry name" value="Rev_trsase/Diguanyl_cyclase"/>
</dbReference>
<dbReference type="InterPro" id="IPR012337">
    <property type="entry name" value="RNaseH-like_sf"/>
</dbReference>
<name>A0A396HG12_MEDTR</name>
<dbReference type="EMBL" id="PSQE01000006">
    <property type="protein sequence ID" value="RHN52292.1"/>
    <property type="molecule type" value="Genomic_DNA"/>
</dbReference>
<proteinExistence type="predicted"/>
<dbReference type="Gene3D" id="3.30.420.10">
    <property type="entry name" value="Ribonuclease H-like superfamily/Ribonuclease H"/>
    <property type="match status" value="1"/>
</dbReference>
<keyword evidence="8" id="KW-0695">RNA-directed DNA polymerase</keyword>
<dbReference type="Gene3D" id="3.10.20.370">
    <property type="match status" value="1"/>
</dbReference>
<dbReference type="Gene3D" id="2.40.70.10">
    <property type="entry name" value="Acid Proteases"/>
    <property type="match status" value="1"/>
</dbReference>
<dbReference type="FunFam" id="3.10.10.10:FF:000007">
    <property type="entry name" value="Retrovirus-related Pol polyprotein from transposon 17.6-like Protein"/>
    <property type="match status" value="1"/>
</dbReference>
<evidence type="ECO:0000256" key="8">
    <source>
        <dbReference type="ARBA" id="ARBA00022918"/>
    </source>
</evidence>
<protein>
    <recommendedName>
        <fullName evidence="1">RNA-directed DNA polymerase</fullName>
        <ecNumber evidence="1">2.7.7.49</ecNumber>
    </recommendedName>
</protein>
<evidence type="ECO:0000256" key="1">
    <source>
        <dbReference type="ARBA" id="ARBA00012493"/>
    </source>
</evidence>
<evidence type="ECO:0000256" key="7">
    <source>
        <dbReference type="ARBA" id="ARBA00022801"/>
    </source>
</evidence>
<evidence type="ECO:0000256" key="4">
    <source>
        <dbReference type="ARBA" id="ARBA00022695"/>
    </source>
</evidence>
<dbReference type="FunFam" id="3.10.20.370:FF:000001">
    <property type="entry name" value="Retrovirus-related Pol polyprotein from transposon 17.6-like protein"/>
    <property type="match status" value="1"/>
</dbReference>
<feature type="domain" description="Reverse transcriptase" evidence="9">
    <location>
        <begin position="174"/>
        <end position="353"/>
    </location>
</feature>
<dbReference type="InterPro" id="IPR021109">
    <property type="entry name" value="Peptidase_aspartic_dom_sf"/>
</dbReference>
<dbReference type="Gene3D" id="3.10.10.10">
    <property type="entry name" value="HIV Type 1 Reverse Transcriptase, subunit A, domain 1"/>
    <property type="match status" value="1"/>
</dbReference>
<dbReference type="AlphaFoldDB" id="A0A396HG12"/>
<dbReference type="GO" id="GO:0015074">
    <property type="term" value="P:DNA integration"/>
    <property type="evidence" value="ECO:0007669"/>
    <property type="project" value="InterPro"/>
</dbReference>
<dbReference type="InterPro" id="IPR050951">
    <property type="entry name" value="Retrovirus_Pol_polyprotein"/>
</dbReference>
<dbReference type="InterPro" id="IPR036397">
    <property type="entry name" value="RNaseH_sf"/>
</dbReference>
<dbReference type="InterPro" id="IPR043502">
    <property type="entry name" value="DNA/RNA_pol_sf"/>
</dbReference>
<dbReference type="GO" id="GO:0003676">
    <property type="term" value="F:nucleic acid binding"/>
    <property type="evidence" value="ECO:0007669"/>
    <property type="project" value="InterPro"/>
</dbReference>
<dbReference type="SUPFAM" id="SSF53098">
    <property type="entry name" value="Ribonuclease H-like"/>
    <property type="match status" value="1"/>
</dbReference>
<keyword evidence="6" id="KW-0255">Endonuclease</keyword>
<dbReference type="CDD" id="cd00303">
    <property type="entry name" value="retropepsin_like"/>
    <property type="match status" value="1"/>
</dbReference>
<feature type="domain" description="Integrase catalytic" evidence="10">
    <location>
        <begin position="716"/>
        <end position="883"/>
    </location>
</feature>
<dbReference type="GO" id="GO:0003964">
    <property type="term" value="F:RNA-directed DNA polymerase activity"/>
    <property type="evidence" value="ECO:0007669"/>
    <property type="project" value="UniProtKB-KW"/>
</dbReference>
<dbReference type="GO" id="GO:0004519">
    <property type="term" value="F:endonuclease activity"/>
    <property type="evidence" value="ECO:0007669"/>
    <property type="project" value="UniProtKB-KW"/>
</dbReference>
<dbReference type="FunFam" id="3.30.70.270:FF:000020">
    <property type="entry name" value="Transposon Tf2-6 polyprotein-like Protein"/>
    <property type="match status" value="1"/>
</dbReference>
<comment type="caution">
    <text evidence="11">The sequence shown here is derived from an EMBL/GenBank/DDBJ whole genome shotgun (WGS) entry which is preliminary data.</text>
</comment>
<dbReference type="CDD" id="cd09274">
    <property type="entry name" value="RNase_HI_RT_Ty3"/>
    <property type="match status" value="1"/>
</dbReference>
<dbReference type="SUPFAM" id="SSF56672">
    <property type="entry name" value="DNA/RNA polymerases"/>
    <property type="match status" value="1"/>
</dbReference>
<evidence type="ECO:0000256" key="6">
    <source>
        <dbReference type="ARBA" id="ARBA00022759"/>
    </source>
</evidence>
<dbReference type="Gramene" id="rna36951">
    <property type="protein sequence ID" value="RHN52292.1"/>
    <property type="gene ID" value="gene36951"/>
</dbReference>
<keyword evidence="5" id="KW-0540">Nuclease</keyword>
<keyword evidence="4 11" id="KW-0548">Nucleotidyltransferase</keyword>
<gene>
    <name evidence="11" type="ORF">MtrunA17_Chr6g0478941</name>
</gene>
<evidence type="ECO:0000256" key="2">
    <source>
        <dbReference type="ARBA" id="ARBA00022670"/>
    </source>
</evidence>
<dbReference type="PROSITE" id="PS50994">
    <property type="entry name" value="INTEGRASE"/>
    <property type="match status" value="1"/>
</dbReference>
<dbReference type="PANTHER" id="PTHR37984:SF5">
    <property type="entry name" value="PROTEIN NYNRIN-LIKE"/>
    <property type="match status" value="1"/>
</dbReference>
<accession>A0A396HG12</accession>
<dbReference type="Pfam" id="PF00078">
    <property type="entry name" value="RVT_1"/>
    <property type="match status" value="1"/>
</dbReference>
<dbReference type="Pfam" id="PF08284">
    <property type="entry name" value="RVP_2"/>
    <property type="match status" value="1"/>
</dbReference>
<evidence type="ECO:0000256" key="5">
    <source>
        <dbReference type="ARBA" id="ARBA00022722"/>
    </source>
</evidence>
<dbReference type="PANTHER" id="PTHR37984">
    <property type="entry name" value="PROTEIN CBG26694"/>
    <property type="match status" value="1"/>
</dbReference>
<keyword evidence="7 11" id="KW-0378">Hydrolase</keyword>
<dbReference type="GO" id="GO:0006508">
    <property type="term" value="P:proteolysis"/>
    <property type="evidence" value="ECO:0007669"/>
    <property type="project" value="UniProtKB-KW"/>
</dbReference>
<organism evidence="11">
    <name type="scientific">Medicago truncatula</name>
    <name type="common">Barrel medic</name>
    <name type="synonym">Medicago tribuloides</name>
    <dbReference type="NCBI Taxonomy" id="3880"/>
    <lineage>
        <taxon>Eukaryota</taxon>
        <taxon>Viridiplantae</taxon>
        <taxon>Streptophyta</taxon>
        <taxon>Embryophyta</taxon>
        <taxon>Tracheophyta</taxon>
        <taxon>Spermatophyta</taxon>
        <taxon>Magnoliopsida</taxon>
        <taxon>eudicotyledons</taxon>
        <taxon>Gunneridae</taxon>
        <taxon>Pentapetalae</taxon>
        <taxon>rosids</taxon>
        <taxon>fabids</taxon>
        <taxon>Fabales</taxon>
        <taxon>Fabaceae</taxon>
        <taxon>Papilionoideae</taxon>
        <taxon>50 kb inversion clade</taxon>
        <taxon>NPAAA clade</taxon>
        <taxon>Hologalegina</taxon>
        <taxon>IRL clade</taxon>
        <taxon>Trifolieae</taxon>
        <taxon>Medicago</taxon>
    </lineage>
</organism>
<sequence length="921" mass="105665">MDGEMVVETPAKGSVTTSLVCLKCPLSMFGRDFEMDLFCLPLSGMDVILGMNWLEHNHVLINCFSKSVHFSSVEEESGAEFLSTKQLKQLERDGILMFSLMASLSVENQAVIDRLPVVCEFPEVFPDEIPDVPPEREVEFSIDLVLGTKPVSMAPYRMSASELSKLKKQLEDLLEKKFVRPSVSPWGAPVLLVKKKDGSMRLCIDYRQLNKVTIKNRYPLPIIDVLMDQLVGARVFSKIDLRSGYHQIKVKDEDMQKTAFRTRYGHYEYKVMPFGVTNAPGVFMEYMNRIFHAFLDRFVVVFIDDILIYSKTEEEHAEHLKIVLQVLKEKKLYAKLSKCEFWLNEVSFLGHVISGDGIAVDPSKVEAVSQWDTPKSVTEIRSFLGLAGYYRRFIEGFSKLALPLTQLTCKGKIFVWDVHCERSFGELKKRLTTAPILILPKSDEPFVVYCDASKLGLGGVLMQEGKVVAYASRQLRVHEKNYPTHDLELAAVVFVLKIWRHYLYGSRFEVFSDHKSLKYLFDQKELNMRQRRWLELLKDYDFGLNYHPGKANVVADALSRKTLHMSAMMVRELELLEQFRDMSLVCEWSPQSVKLGMLKIDSEFLKSIKEAQRVDVKFVDLLVARDQAEDSDFKIDVEGVLRFRGRICIPDNEEIKKMILEESHRSSLSIHPGATKMYHDLKKIFWWSGLKRDVAQVVYSCLVCQKSKVEHQKPAGMMVPLDVLEWKWDSISMDFVTSLPNTPRGNDAIWVIVDRLTKSAHFLPINISFPVAQLAEIYIKEIVKLHGVPSSIVSNRDPRFTSRFWKSLQEALGSKLRLSSAYHPQTDGQSERTIQSLEDLLRICVLEQGGTWDSHLPLIEFTYNNSHHSSIGMAPFEALYGRRCRTPLCWFESGERVVLGPEIVQQTTEKVQMIREKMKAS</sequence>
<evidence type="ECO:0000313" key="11">
    <source>
        <dbReference type="EMBL" id="RHN52292.1"/>
    </source>
</evidence>
<evidence type="ECO:0000259" key="9">
    <source>
        <dbReference type="PROSITE" id="PS50878"/>
    </source>
</evidence>
<dbReference type="Gene3D" id="3.30.70.270">
    <property type="match status" value="2"/>
</dbReference>
<dbReference type="InterPro" id="IPR041373">
    <property type="entry name" value="RT_RNaseH"/>
</dbReference>
<dbReference type="PROSITE" id="PS50878">
    <property type="entry name" value="RT_POL"/>
    <property type="match status" value="1"/>
</dbReference>
<reference evidence="11" key="1">
    <citation type="journal article" date="2018" name="Nat. Plants">
        <title>Whole-genome landscape of Medicago truncatula symbiotic genes.</title>
        <authorList>
            <person name="Pecrix Y."/>
            <person name="Gamas P."/>
            <person name="Carrere S."/>
        </authorList>
    </citation>
    <scope>NUCLEOTIDE SEQUENCE</scope>
    <source>
        <tissue evidence="11">Leaves</tissue>
    </source>
</reference>
<keyword evidence="2" id="KW-0645">Protease</keyword>
<dbReference type="Pfam" id="PF17917">
    <property type="entry name" value="RT_RNaseH"/>
    <property type="match status" value="1"/>
</dbReference>
<dbReference type="Pfam" id="PF17921">
    <property type="entry name" value="Integrase_H2C2"/>
    <property type="match status" value="1"/>
</dbReference>
<dbReference type="InterPro" id="IPR001584">
    <property type="entry name" value="Integrase_cat-core"/>
</dbReference>
<dbReference type="Proteomes" id="UP000265566">
    <property type="component" value="Chromosome 6"/>
</dbReference>
<dbReference type="GO" id="GO:0008233">
    <property type="term" value="F:peptidase activity"/>
    <property type="evidence" value="ECO:0007669"/>
    <property type="project" value="UniProtKB-KW"/>
</dbReference>
<evidence type="ECO:0000259" key="10">
    <source>
        <dbReference type="PROSITE" id="PS50994"/>
    </source>
</evidence>
<dbReference type="EC" id="2.7.7.49" evidence="1"/>
<dbReference type="InterPro" id="IPR041588">
    <property type="entry name" value="Integrase_H2C2"/>
</dbReference>
<dbReference type="CDD" id="cd01647">
    <property type="entry name" value="RT_LTR"/>
    <property type="match status" value="1"/>
</dbReference>
<evidence type="ECO:0000256" key="3">
    <source>
        <dbReference type="ARBA" id="ARBA00022679"/>
    </source>
</evidence>
<dbReference type="Gene3D" id="1.10.340.70">
    <property type="match status" value="1"/>
</dbReference>
<dbReference type="InterPro" id="IPR000477">
    <property type="entry name" value="RT_dom"/>
</dbReference>
<keyword evidence="3 11" id="KW-0808">Transferase</keyword>